<proteinExistence type="predicted"/>
<dbReference type="Proteomes" id="UP000199577">
    <property type="component" value="Unassembled WGS sequence"/>
</dbReference>
<keyword evidence="2" id="KW-1185">Reference proteome</keyword>
<protein>
    <submittedName>
        <fullName evidence="1">Uncharacterized protein</fullName>
    </submittedName>
</protein>
<sequence>MEHLERTIDIESKATKTNFIERNNEEIVTAFEALNMGGKIRFLSDLLESEAKILNIDRDGSGNVRFVVNNDNYIKLK</sequence>
<evidence type="ECO:0000313" key="2">
    <source>
        <dbReference type="Proteomes" id="UP000199577"/>
    </source>
</evidence>
<dbReference type="STRING" id="623281.SAMN05421747_10413"/>
<gene>
    <name evidence="1" type="ORF">SAMN05421747_10413</name>
</gene>
<dbReference type="AlphaFoldDB" id="A0A1I1G6G6"/>
<accession>A0A1I1G6G6</accession>
<evidence type="ECO:0000313" key="1">
    <source>
        <dbReference type="EMBL" id="SFC07389.1"/>
    </source>
</evidence>
<organism evidence="1 2">
    <name type="scientific">Parapedobacter composti</name>
    <dbReference type="NCBI Taxonomy" id="623281"/>
    <lineage>
        <taxon>Bacteria</taxon>
        <taxon>Pseudomonadati</taxon>
        <taxon>Bacteroidota</taxon>
        <taxon>Sphingobacteriia</taxon>
        <taxon>Sphingobacteriales</taxon>
        <taxon>Sphingobacteriaceae</taxon>
        <taxon>Parapedobacter</taxon>
    </lineage>
</organism>
<dbReference type="RefSeq" id="WP_090972291.1">
    <property type="nucleotide sequence ID" value="NZ_FOLL01000004.1"/>
</dbReference>
<name>A0A1I1G6G6_9SPHI</name>
<dbReference type="EMBL" id="FOLL01000004">
    <property type="protein sequence ID" value="SFC07389.1"/>
    <property type="molecule type" value="Genomic_DNA"/>
</dbReference>
<reference evidence="1 2" key="1">
    <citation type="submission" date="2016-10" db="EMBL/GenBank/DDBJ databases">
        <authorList>
            <person name="de Groot N.N."/>
        </authorList>
    </citation>
    <scope>NUCLEOTIDE SEQUENCE [LARGE SCALE GENOMIC DNA]</scope>
    <source>
        <strain evidence="1 2">DSM 22900</strain>
    </source>
</reference>